<sequence length="286" mass="30804">MAGKDASVLTISPDGPLRGSISTFGALVGSGFRRYTTYRQATIAGTFTNIVFGYVRCYVLLAVAASTLDGRPAGYDTEQLATYVWLGQGLLSVVMLWGWAELAERIRTGDVAADLLRPVPPLMAYLAADLGRAGHGMITRFVPPVLVGALCFPLRLPTRWQTVPLFLLSVLIAVVVSFGCRYLVNATAYWLHDARGPIMFWVLGAGVLGGLYFPLRLLPDWLAVTLWLGTPLPSILQTPLDVAAERDGPGLQLALVALQGCWAVALLALAALVQRRAERRLVVQGG</sequence>
<feature type="transmembrane region" description="Helical" evidence="1">
    <location>
        <begin position="196"/>
        <end position="214"/>
    </location>
</feature>
<proteinExistence type="predicted"/>
<evidence type="ECO:0000313" key="3">
    <source>
        <dbReference type="Proteomes" id="UP000198415"/>
    </source>
</evidence>
<dbReference type="Pfam" id="PF06182">
    <property type="entry name" value="ABC2_membrane_6"/>
    <property type="match status" value="1"/>
</dbReference>
<feature type="transmembrane region" description="Helical" evidence="1">
    <location>
        <begin position="165"/>
        <end position="184"/>
    </location>
</feature>
<accession>A0A238WKE7</accession>
<organism evidence="2 3">
    <name type="scientific">Actinoplanes regularis</name>
    <dbReference type="NCBI Taxonomy" id="52697"/>
    <lineage>
        <taxon>Bacteria</taxon>
        <taxon>Bacillati</taxon>
        <taxon>Actinomycetota</taxon>
        <taxon>Actinomycetes</taxon>
        <taxon>Micromonosporales</taxon>
        <taxon>Micromonosporaceae</taxon>
        <taxon>Actinoplanes</taxon>
    </lineage>
</organism>
<evidence type="ECO:0000313" key="2">
    <source>
        <dbReference type="EMBL" id="SNR47042.1"/>
    </source>
</evidence>
<evidence type="ECO:0000256" key="1">
    <source>
        <dbReference type="SAM" id="Phobius"/>
    </source>
</evidence>
<gene>
    <name evidence="2" type="ORF">SAMN06264365_102639</name>
</gene>
<keyword evidence="1" id="KW-1133">Transmembrane helix</keyword>
<dbReference type="PANTHER" id="PTHR36832:SF2">
    <property type="entry name" value="INTEGRAL MEMBRANE PROTEIN"/>
    <property type="match status" value="1"/>
</dbReference>
<name>A0A238WKE7_9ACTN</name>
<feature type="transmembrane region" description="Helical" evidence="1">
    <location>
        <begin position="80"/>
        <end position="100"/>
    </location>
</feature>
<feature type="transmembrane region" description="Helical" evidence="1">
    <location>
        <begin position="43"/>
        <end position="68"/>
    </location>
</feature>
<reference evidence="2 3" key="1">
    <citation type="submission" date="2017-06" db="EMBL/GenBank/DDBJ databases">
        <authorList>
            <person name="Kim H.J."/>
            <person name="Triplett B.A."/>
        </authorList>
    </citation>
    <scope>NUCLEOTIDE SEQUENCE [LARGE SCALE GENOMIC DNA]</scope>
    <source>
        <strain evidence="2 3">DSM 43151</strain>
    </source>
</reference>
<dbReference type="PANTHER" id="PTHR36832">
    <property type="entry name" value="SLR1174 PROTEIN-RELATED"/>
    <property type="match status" value="1"/>
</dbReference>
<dbReference type="OrthoDB" id="62003at2"/>
<dbReference type="AlphaFoldDB" id="A0A238WKE7"/>
<dbReference type="RefSeq" id="WP_089292414.1">
    <property type="nucleotide sequence ID" value="NZ_BOMU01000023.1"/>
</dbReference>
<dbReference type="Proteomes" id="UP000198415">
    <property type="component" value="Unassembled WGS sequence"/>
</dbReference>
<dbReference type="InterPro" id="IPR010390">
    <property type="entry name" value="ABC-2_transporter-like"/>
</dbReference>
<keyword evidence="3" id="KW-1185">Reference proteome</keyword>
<keyword evidence="1" id="KW-0812">Transmembrane</keyword>
<protein>
    <submittedName>
        <fullName evidence="2">ABC-2 type transport system permease protein</fullName>
    </submittedName>
</protein>
<keyword evidence="1" id="KW-0472">Membrane</keyword>
<dbReference type="EMBL" id="FZNR01000002">
    <property type="protein sequence ID" value="SNR47042.1"/>
    <property type="molecule type" value="Genomic_DNA"/>
</dbReference>
<feature type="transmembrane region" description="Helical" evidence="1">
    <location>
        <begin position="252"/>
        <end position="273"/>
    </location>
</feature>